<dbReference type="Gene3D" id="2.40.160.20">
    <property type="match status" value="1"/>
</dbReference>
<dbReference type="GO" id="GO:0046930">
    <property type="term" value="C:pore complex"/>
    <property type="evidence" value="ECO:0007669"/>
    <property type="project" value="UniProtKB-KW"/>
</dbReference>
<dbReference type="Gene3D" id="3.30.1330.60">
    <property type="entry name" value="OmpA-like domain"/>
    <property type="match status" value="1"/>
</dbReference>
<dbReference type="PANTHER" id="PTHR30329:SF21">
    <property type="entry name" value="LIPOPROTEIN YIAD-RELATED"/>
    <property type="match status" value="1"/>
</dbReference>
<dbReference type="PRINTS" id="PR01021">
    <property type="entry name" value="OMPADOMAIN"/>
</dbReference>
<feature type="signal peptide" evidence="11">
    <location>
        <begin position="1"/>
        <end position="22"/>
    </location>
</feature>
<name>A0A501PBI5_9PROT</name>
<feature type="domain" description="OmpA-like" evidence="12">
    <location>
        <begin position="261"/>
        <end position="375"/>
    </location>
</feature>
<keyword evidence="2" id="KW-0813">Transport</keyword>
<keyword evidence="6" id="KW-0406">Ion transport</keyword>
<feature type="chain" id="PRO_5021421621" evidence="11">
    <location>
        <begin position="23"/>
        <end position="375"/>
    </location>
</feature>
<dbReference type="Proteomes" id="UP000319148">
    <property type="component" value="Unassembled WGS sequence"/>
</dbReference>
<evidence type="ECO:0000256" key="3">
    <source>
        <dbReference type="ARBA" id="ARBA00022452"/>
    </source>
</evidence>
<evidence type="ECO:0000256" key="11">
    <source>
        <dbReference type="SAM" id="SignalP"/>
    </source>
</evidence>
<proteinExistence type="predicted"/>
<dbReference type="RefSeq" id="WP_139942049.1">
    <property type="nucleotide sequence ID" value="NZ_JBHSYP010000005.1"/>
</dbReference>
<protein>
    <submittedName>
        <fullName evidence="13">OmpA family protein</fullName>
    </submittedName>
</protein>
<dbReference type="InterPro" id="IPR006665">
    <property type="entry name" value="OmpA-like"/>
</dbReference>
<comment type="subcellular location">
    <subcellularLocation>
        <location evidence="1">Cell outer membrane</location>
        <topology evidence="1">Multi-pass membrane protein</topology>
    </subcellularLocation>
</comment>
<dbReference type="InterPro" id="IPR011250">
    <property type="entry name" value="OMP/PagP_B-barrel"/>
</dbReference>
<keyword evidence="5 11" id="KW-0732">Signal</keyword>
<evidence type="ECO:0000256" key="9">
    <source>
        <dbReference type="ARBA" id="ARBA00023237"/>
    </source>
</evidence>
<evidence type="ECO:0000256" key="10">
    <source>
        <dbReference type="PROSITE-ProRule" id="PRU00473"/>
    </source>
</evidence>
<keyword evidence="9" id="KW-0998">Cell outer membrane</keyword>
<dbReference type="PANTHER" id="PTHR30329">
    <property type="entry name" value="STATOR ELEMENT OF FLAGELLAR MOTOR COMPLEX"/>
    <property type="match status" value="1"/>
</dbReference>
<keyword evidence="8 10" id="KW-0472">Membrane</keyword>
<evidence type="ECO:0000256" key="2">
    <source>
        <dbReference type="ARBA" id="ARBA00022448"/>
    </source>
</evidence>
<evidence type="ECO:0000256" key="5">
    <source>
        <dbReference type="ARBA" id="ARBA00022729"/>
    </source>
</evidence>
<evidence type="ECO:0000256" key="1">
    <source>
        <dbReference type="ARBA" id="ARBA00004571"/>
    </source>
</evidence>
<accession>A0A501PBI5</accession>
<dbReference type="EMBL" id="VFIY01000018">
    <property type="protein sequence ID" value="TPD57733.1"/>
    <property type="molecule type" value="Genomic_DNA"/>
</dbReference>
<dbReference type="OrthoDB" id="189250at2"/>
<keyword evidence="7" id="KW-0626">Porin</keyword>
<dbReference type="CDD" id="cd07185">
    <property type="entry name" value="OmpA_C-like"/>
    <property type="match status" value="1"/>
</dbReference>
<keyword evidence="4" id="KW-0812">Transmembrane</keyword>
<dbReference type="GO" id="GO:0015288">
    <property type="term" value="F:porin activity"/>
    <property type="evidence" value="ECO:0007669"/>
    <property type="project" value="UniProtKB-KW"/>
</dbReference>
<dbReference type="SUPFAM" id="SSF56925">
    <property type="entry name" value="OMPA-like"/>
    <property type="match status" value="1"/>
</dbReference>
<comment type="caution">
    <text evidence="13">The sequence shown here is derived from an EMBL/GenBank/DDBJ whole genome shotgun (WGS) entry which is preliminary data.</text>
</comment>
<dbReference type="InterPro" id="IPR027385">
    <property type="entry name" value="Beta-barrel_OMP"/>
</dbReference>
<dbReference type="PROSITE" id="PS51123">
    <property type="entry name" value="OMPA_2"/>
    <property type="match status" value="1"/>
</dbReference>
<sequence length="375" mass="39505">MLKKILALSACTAAIAATSVHAEDGNWYTGLEAGYSLLGAEKATSPSSGLNLRNEFKDGPAIGAILGYDYGTLRLEGELGFHRHNLDNLVVTNAGGLGVSSGSASGSSSLTTLMANVVVDVFNREDGKAVEPFIGAGLGFGRVNWSNIAYVANKKTAFAYQAFAGVRVPATDSLDVVAKYRYLATDDIGLTSSGDTNFKASYDAHDFMLGLYYRFGGKAKTAADEMPQPIQAAAVEPAPVVEPEPEPEVVPVPEPMPEPAAGPMFDKGPFIVYFAFDSSELDGAGRTKVAEAAAEAKKAGEIVVMVDGYTDRSGADDYNDKLSAKRAEAVKKALEAEGLPADMIVMASHGECDCEVETGDGVKEPRNRRATIVLK</sequence>
<evidence type="ECO:0000259" key="12">
    <source>
        <dbReference type="PROSITE" id="PS51123"/>
    </source>
</evidence>
<dbReference type="GO" id="GO:0009279">
    <property type="term" value="C:cell outer membrane"/>
    <property type="evidence" value="ECO:0007669"/>
    <property type="project" value="UniProtKB-SubCell"/>
</dbReference>
<evidence type="ECO:0000256" key="4">
    <source>
        <dbReference type="ARBA" id="ARBA00022692"/>
    </source>
</evidence>
<keyword evidence="14" id="KW-1185">Reference proteome</keyword>
<evidence type="ECO:0000256" key="7">
    <source>
        <dbReference type="ARBA" id="ARBA00023114"/>
    </source>
</evidence>
<evidence type="ECO:0000313" key="14">
    <source>
        <dbReference type="Proteomes" id="UP000319148"/>
    </source>
</evidence>
<evidence type="ECO:0000256" key="8">
    <source>
        <dbReference type="ARBA" id="ARBA00023136"/>
    </source>
</evidence>
<dbReference type="GO" id="GO:0006811">
    <property type="term" value="P:monoatomic ion transport"/>
    <property type="evidence" value="ECO:0007669"/>
    <property type="project" value="UniProtKB-KW"/>
</dbReference>
<dbReference type="AlphaFoldDB" id="A0A501PBI5"/>
<reference evidence="14" key="1">
    <citation type="submission" date="2019-06" db="EMBL/GenBank/DDBJ databases">
        <title>The complete genome of Emcibacter congregatus ZYLT.</title>
        <authorList>
            <person name="Zhao Z."/>
        </authorList>
    </citation>
    <scope>NUCLEOTIDE SEQUENCE [LARGE SCALE GENOMIC DNA]</scope>
    <source>
        <strain evidence="14">MCCC 1A06723</strain>
    </source>
</reference>
<dbReference type="InterPro" id="IPR050330">
    <property type="entry name" value="Bact_OuterMem_StrucFunc"/>
</dbReference>
<dbReference type="Pfam" id="PF00691">
    <property type="entry name" value="OmpA"/>
    <property type="match status" value="1"/>
</dbReference>
<organism evidence="13 14">
    <name type="scientific">Emcibacter nanhaiensis</name>
    <dbReference type="NCBI Taxonomy" id="1505037"/>
    <lineage>
        <taxon>Bacteria</taxon>
        <taxon>Pseudomonadati</taxon>
        <taxon>Pseudomonadota</taxon>
        <taxon>Alphaproteobacteria</taxon>
        <taxon>Emcibacterales</taxon>
        <taxon>Emcibacteraceae</taxon>
        <taxon>Emcibacter</taxon>
    </lineage>
</organism>
<evidence type="ECO:0000313" key="13">
    <source>
        <dbReference type="EMBL" id="TPD57733.1"/>
    </source>
</evidence>
<dbReference type="InterPro" id="IPR036737">
    <property type="entry name" value="OmpA-like_sf"/>
</dbReference>
<gene>
    <name evidence="13" type="ORF">FIV46_16660</name>
</gene>
<keyword evidence="3" id="KW-1134">Transmembrane beta strand</keyword>
<dbReference type="SUPFAM" id="SSF103088">
    <property type="entry name" value="OmpA-like"/>
    <property type="match status" value="1"/>
</dbReference>
<evidence type="ECO:0000256" key="6">
    <source>
        <dbReference type="ARBA" id="ARBA00023065"/>
    </source>
</evidence>
<dbReference type="Pfam" id="PF13505">
    <property type="entry name" value="OMP_b-brl"/>
    <property type="match status" value="1"/>
</dbReference>
<dbReference type="InterPro" id="IPR006664">
    <property type="entry name" value="OMP_bac"/>
</dbReference>